<dbReference type="EMBL" id="CP013655">
    <property type="protein sequence ID" value="ALS36105.1"/>
    <property type="molecule type" value="Genomic_DNA"/>
</dbReference>
<accession>A0A0U2WRB6</accession>
<name>A0A0U2WRB6_9ENTE</name>
<organism evidence="1 2">
    <name type="scientific">Enterococcus rotai</name>
    <dbReference type="NCBI Taxonomy" id="118060"/>
    <lineage>
        <taxon>Bacteria</taxon>
        <taxon>Bacillati</taxon>
        <taxon>Bacillota</taxon>
        <taxon>Bacilli</taxon>
        <taxon>Lactobacillales</taxon>
        <taxon>Enterococcaceae</taxon>
        <taxon>Enterococcus</taxon>
    </lineage>
</organism>
<reference evidence="2" key="1">
    <citation type="submission" date="2015-12" db="EMBL/GenBank/DDBJ databases">
        <authorList>
            <person name="Lauer A."/>
            <person name="Humrighouse B."/>
            <person name="Loparev V."/>
            <person name="Shewmaker P.L."/>
            <person name="Whitney A.M."/>
            <person name="McLaughlin R.W."/>
        </authorList>
    </citation>
    <scope>NUCLEOTIDE SEQUENCE [LARGE SCALE GENOMIC DNA]</scope>
    <source>
        <strain evidence="2">LMG 26678</strain>
    </source>
</reference>
<dbReference type="AlphaFoldDB" id="A0A0U2WRB6"/>
<protein>
    <submittedName>
        <fullName evidence="1">Toxin-antitoxin system antitoxin subunit</fullName>
    </submittedName>
</protein>
<evidence type="ECO:0000313" key="1">
    <source>
        <dbReference type="EMBL" id="ALS36105.1"/>
    </source>
</evidence>
<proteinExistence type="predicted"/>
<evidence type="ECO:0000313" key="2">
    <source>
        <dbReference type="Proteomes" id="UP000067523"/>
    </source>
</evidence>
<dbReference type="NCBIfam" id="NF046040">
    <property type="entry name" value="RelB_antitoxin"/>
    <property type="match status" value="1"/>
</dbReference>
<dbReference type="STRING" id="118060.ATZ35_02690"/>
<dbReference type="InterPro" id="IPR046257">
    <property type="entry name" value="DUF6290"/>
</dbReference>
<sequence length="73" mass="8529">MSTVTFRLSDDEKEFMQKMADFNGLSLSELARTKILESLEDQIDLETYNKLMKEHQTKDESISHAEMMRELGL</sequence>
<dbReference type="RefSeq" id="WP_111248472.1">
    <property type="nucleotide sequence ID" value="NZ_CP013655.1"/>
</dbReference>
<dbReference type="KEGG" id="erx:ATZ35_02690"/>
<dbReference type="Proteomes" id="UP000067523">
    <property type="component" value="Chromosome"/>
</dbReference>
<gene>
    <name evidence="1" type="ORF">ATZ35_02690</name>
</gene>
<keyword evidence="2" id="KW-1185">Reference proteome</keyword>
<dbReference type="Pfam" id="PF19807">
    <property type="entry name" value="DUF6290"/>
    <property type="match status" value="1"/>
</dbReference>